<dbReference type="Pfam" id="PF08443">
    <property type="entry name" value="RimK"/>
    <property type="match status" value="1"/>
</dbReference>
<dbReference type="RefSeq" id="WP_088983752.1">
    <property type="nucleotide sequence ID" value="NZ_JBFAII010000020.1"/>
</dbReference>
<dbReference type="GO" id="GO:0018169">
    <property type="term" value="F:ribosomal S6-glutamic acid ligase activity"/>
    <property type="evidence" value="ECO:0007669"/>
    <property type="project" value="TreeGrafter"/>
</dbReference>
<keyword evidence="1" id="KW-0067">ATP-binding</keyword>
<dbReference type="GO" id="GO:0005524">
    <property type="term" value="F:ATP binding"/>
    <property type="evidence" value="ECO:0007669"/>
    <property type="project" value="UniProtKB-UniRule"/>
</dbReference>
<evidence type="ECO:0000256" key="1">
    <source>
        <dbReference type="PROSITE-ProRule" id="PRU00409"/>
    </source>
</evidence>
<dbReference type="Gene3D" id="3.30.470.20">
    <property type="entry name" value="ATP-grasp fold, B domain"/>
    <property type="match status" value="1"/>
</dbReference>
<dbReference type="InterPro" id="IPR013815">
    <property type="entry name" value="ATP_grasp_subdomain_1"/>
</dbReference>
<keyword evidence="4" id="KW-1185">Reference proteome</keyword>
<evidence type="ECO:0000313" key="4">
    <source>
        <dbReference type="Proteomes" id="UP000198253"/>
    </source>
</evidence>
<feature type="domain" description="ATP-grasp" evidence="2">
    <location>
        <begin position="118"/>
        <end position="313"/>
    </location>
</feature>
<dbReference type="Gene3D" id="3.30.1490.20">
    <property type="entry name" value="ATP-grasp fold, A domain"/>
    <property type="match status" value="1"/>
</dbReference>
<organism evidence="3 4">
    <name type="scientific">Micromonospora echinospora</name>
    <name type="common">Micromonospora purpurea</name>
    <dbReference type="NCBI Taxonomy" id="1877"/>
    <lineage>
        <taxon>Bacteria</taxon>
        <taxon>Bacillati</taxon>
        <taxon>Actinomycetota</taxon>
        <taxon>Actinomycetes</taxon>
        <taxon>Micromonosporales</taxon>
        <taxon>Micromonosporaceae</taxon>
        <taxon>Micromonospora</taxon>
    </lineage>
</organism>
<dbReference type="GO" id="GO:0009432">
    <property type="term" value="P:SOS response"/>
    <property type="evidence" value="ECO:0007669"/>
    <property type="project" value="TreeGrafter"/>
</dbReference>
<dbReference type="PANTHER" id="PTHR21621:SF0">
    <property type="entry name" value="BETA-CITRYLGLUTAMATE SYNTHASE B-RELATED"/>
    <property type="match status" value="1"/>
</dbReference>
<dbReference type="OrthoDB" id="3668575at2"/>
<evidence type="ECO:0000313" key="3">
    <source>
        <dbReference type="EMBL" id="SCF29845.1"/>
    </source>
</evidence>
<dbReference type="SUPFAM" id="SSF56059">
    <property type="entry name" value="Glutathione synthetase ATP-binding domain-like"/>
    <property type="match status" value="1"/>
</dbReference>
<accession>A0A1C4ZA63</accession>
<protein>
    <submittedName>
        <fullName evidence="3">ATP-grasp domain-containing protein</fullName>
    </submittedName>
</protein>
<evidence type="ECO:0000259" key="2">
    <source>
        <dbReference type="PROSITE" id="PS50975"/>
    </source>
</evidence>
<proteinExistence type="predicted"/>
<dbReference type="Proteomes" id="UP000198253">
    <property type="component" value="Chromosome I"/>
</dbReference>
<dbReference type="GO" id="GO:0005737">
    <property type="term" value="C:cytoplasm"/>
    <property type="evidence" value="ECO:0007669"/>
    <property type="project" value="TreeGrafter"/>
</dbReference>
<reference evidence="4" key="1">
    <citation type="submission" date="2016-06" db="EMBL/GenBank/DDBJ databases">
        <authorList>
            <person name="Varghese N."/>
            <person name="Submissions Spin"/>
        </authorList>
    </citation>
    <scope>NUCLEOTIDE SEQUENCE [LARGE SCALE GENOMIC DNA]</scope>
    <source>
        <strain evidence="4">DSM 43816</strain>
    </source>
</reference>
<sequence>MADQRILYLFPDRSSELLRAYEEQEFWPDYAAGAARAGLDFVVAPPDHVAISDGVAYYRDDALSPDRDIVVYGVRTGPTHISDLWTGISVATCLEAMGFWLPIPIGAGILLNDKYATLASFADSPVPVIPTVRLTADRDVHRIGQHRLVPDEWFPVFVKPTAWSGGQGCVPCADRASLEAVLGLAAGSGTGIVVQPCLADVVADTRAIVVEGRIVAAVDRRPKPGSHVANVSRGGSFTVRRDLEPAVHELARMVSDRLDLPYVCIDILRTADGGLWLSELEADGAVSRLLFPPDTVHEVVATRFAAYARRHELQAAR</sequence>
<dbReference type="PANTHER" id="PTHR21621">
    <property type="entry name" value="RIBOSOMAL PROTEIN S6 MODIFICATION PROTEIN"/>
    <property type="match status" value="1"/>
</dbReference>
<dbReference type="InParanoid" id="A0A1C4ZA63"/>
<dbReference type="InterPro" id="IPR011761">
    <property type="entry name" value="ATP-grasp"/>
</dbReference>
<dbReference type="PROSITE" id="PS50975">
    <property type="entry name" value="ATP_GRASP"/>
    <property type="match status" value="1"/>
</dbReference>
<dbReference type="GO" id="GO:0046872">
    <property type="term" value="F:metal ion binding"/>
    <property type="evidence" value="ECO:0007669"/>
    <property type="project" value="InterPro"/>
</dbReference>
<dbReference type="InterPro" id="IPR013651">
    <property type="entry name" value="ATP-grasp_RimK-type"/>
</dbReference>
<keyword evidence="1" id="KW-0547">Nucleotide-binding</keyword>
<dbReference type="EMBL" id="LT607413">
    <property type="protein sequence ID" value="SCF29845.1"/>
    <property type="molecule type" value="Genomic_DNA"/>
</dbReference>
<name>A0A1C4ZA63_MICEC</name>
<dbReference type="AlphaFoldDB" id="A0A1C4ZA63"/>
<gene>
    <name evidence="3" type="ORF">GA0070618_4974</name>
</gene>